<name>A0AC60QBQ3_IXOPE</name>
<sequence length="130" mass="14086">MGDSGSAEEPSLSSRSPRTPREEVIAAVVTAAKQSPSTDGALAYANLQQITVKASQIEVYCYMAEPEGTTRIVVPKILAAESRTTNKEIMEMVRIGNPNLRIVNARRMGRSQAILVSSAPKEHRTILCTD</sequence>
<organism evidence="1 2">
    <name type="scientific">Ixodes persulcatus</name>
    <name type="common">Taiga tick</name>
    <dbReference type="NCBI Taxonomy" id="34615"/>
    <lineage>
        <taxon>Eukaryota</taxon>
        <taxon>Metazoa</taxon>
        <taxon>Ecdysozoa</taxon>
        <taxon>Arthropoda</taxon>
        <taxon>Chelicerata</taxon>
        <taxon>Arachnida</taxon>
        <taxon>Acari</taxon>
        <taxon>Parasitiformes</taxon>
        <taxon>Ixodida</taxon>
        <taxon>Ixodoidea</taxon>
        <taxon>Ixodidae</taxon>
        <taxon>Ixodinae</taxon>
        <taxon>Ixodes</taxon>
    </lineage>
</organism>
<dbReference type="Proteomes" id="UP000805193">
    <property type="component" value="Unassembled WGS sequence"/>
</dbReference>
<keyword evidence="2" id="KW-1185">Reference proteome</keyword>
<evidence type="ECO:0000313" key="1">
    <source>
        <dbReference type="EMBL" id="KAG0431450.1"/>
    </source>
</evidence>
<proteinExistence type="predicted"/>
<accession>A0AC60QBQ3</accession>
<protein>
    <submittedName>
        <fullName evidence="1">Uncharacterized protein</fullName>
    </submittedName>
</protein>
<reference evidence="1 2" key="1">
    <citation type="journal article" date="2020" name="Cell">
        <title>Large-Scale Comparative Analyses of Tick Genomes Elucidate Their Genetic Diversity and Vector Capacities.</title>
        <authorList>
            <consortium name="Tick Genome and Microbiome Consortium (TIGMIC)"/>
            <person name="Jia N."/>
            <person name="Wang J."/>
            <person name="Shi W."/>
            <person name="Du L."/>
            <person name="Sun Y."/>
            <person name="Zhan W."/>
            <person name="Jiang J.F."/>
            <person name="Wang Q."/>
            <person name="Zhang B."/>
            <person name="Ji P."/>
            <person name="Bell-Sakyi L."/>
            <person name="Cui X.M."/>
            <person name="Yuan T.T."/>
            <person name="Jiang B.G."/>
            <person name="Yang W.F."/>
            <person name="Lam T.T."/>
            <person name="Chang Q.C."/>
            <person name="Ding S.J."/>
            <person name="Wang X.J."/>
            <person name="Zhu J.G."/>
            <person name="Ruan X.D."/>
            <person name="Zhao L."/>
            <person name="Wei J.T."/>
            <person name="Ye R.Z."/>
            <person name="Que T.C."/>
            <person name="Du C.H."/>
            <person name="Zhou Y.H."/>
            <person name="Cheng J.X."/>
            <person name="Dai P.F."/>
            <person name="Guo W.B."/>
            <person name="Han X.H."/>
            <person name="Huang E.J."/>
            <person name="Li L.F."/>
            <person name="Wei W."/>
            <person name="Gao Y.C."/>
            <person name="Liu J.Z."/>
            <person name="Shao H.Z."/>
            <person name="Wang X."/>
            <person name="Wang C.C."/>
            <person name="Yang T.C."/>
            <person name="Huo Q.B."/>
            <person name="Li W."/>
            <person name="Chen H.Y."/>
            <person name="Chen S.E."/>
            <person name="Zhou L.G."/>
            <person name="Ni X.B."/>
            <person name="Tian J.H."/>
            <person name="Sheng Y."/>
            <person name="Liu T."/>
            <person name="Pan Y.S."/>
            <person name="Xia L.Y."/>
            <person name="Li J."/>
            <person name="Zhao F."/>
            <person name="Cao W.C."/>
        </authorList>
    </citation>
    <scope>NUCLEOTIDE SEQUENCE [LARGE SCALE GENOMIC DNA]</scope>
    <source>
        <strain evidence="1">Iper-2018</strain>
    </source>
</reference>
<comment type="caution">
    <text evidence="1">The sequence shown here is derived from an EMBL/GenBank/DDBJ whole genome shotgun (WGS) entry which is preliminary data.</text>
</comment>
<dbReference type="EMBL" id="JABSTQ010009221">
    <property type="protein sequence ID" value="KAG0431450.1"/>
    <property type="molecule type" value="Genomic_DNA"/>
</dbReference>
<gene>
    <name evidence="1" type="ORF">HPB47_021769</name>
</gene>
<evidence type="ECO:0000313" key="2">
    <source>
        <dbReference type="Proteomes" id="UP000805193"/>
    </source>
</evidence>